<protein>
    <submittedName>
        <fullName evidence="2">Fad-dependent monooxygenase</fullName>
    </submittedName>
</protein>
<dbReference type="Gene3D" id="3.50.50.60">
    <property type="entry name" value="FAD/NAD(P)-binding domain"/>
    <property type="match status" value="2"/>
</dbReference>
<proteinExistence type="predicted"/>
<name>A0A117IMP3_MYCTH</name>
<reference evidence="2 3" key="1">
    <citation type="journal article" date="2016" name="Genome Announc.">
        <title>Draft Genome Sequences of Five Rapidly Growing Mycobacterium Species, M. thermoresistibile, M. fortuitum subsp. acetamidolyticum, M. canariasense, M. brisbanense, and M. novocastrense.</title>
        <authorList>
            <person name="Katahira K."/>
            <person name="Ogura Y."/>
            <person name="Gotoh Y."/>
            <person name="Hayashi T."/>
        </authorList>
    </citation>
    <scope>NUCLEOTIDE SEQUENCE [LARGE SCALE GENOMIC DNA]</scope>
    <source>
        <strain evidence="2 3">JCM6362</strain>
    </source>
</reference>
<dbReference type="InterPro" id="IPR000960">
    <property type="entry name" value="Flavin_mOase"/>
</dbReference>
<dbReference type="PANTHER" id="PTHR42877">
    <property type="entry name" value="L-ORNITHINE N(5)-MONOOXYGENASE-RELATED"/>
    <property type="match status" value="1"/>
</dbReference>
<comment type="caution">
    <text evidence="2">The sequence shown here is derived from an EMBL/GenBank/DDBJ whole genome shotgun (WGS) entry which is preliminary data.</text>
</comment>
<gene>
    <name evidence="2" type="ORF">RMCT_2550</name>
</gene>
<reference evidence="3" key="2">
    <citation type="submission" date="2016-02" db="EMBL/GenBank/DDBJ databases">
        <title>Draft genome sequence of five rapidly growing Mycobacterium species.</title>
        <authorList>
            <person name="Katahira K."/>
            <person name="Gotou Y."/>
            <person name="Iida K."/>
            <person name="Ogura Y."/>
            <person name="Hayashi T."/>
        </authorList>
    </citation>
    <scope>NUCLEOTIDE SEQUENCE [LARGE SCALE GENOMIC DNA]</scope>
    <source>
        <strain evidence="3">JCM6362</strain>
    </source>
</reference>
<evidence type="ECO:0000313" key="3">
    <source>
        <dbReference type="Proteomes" id="UP000069654"/>
    </source>
</evidence>
<evidence type="ECO:0000256" key="1">
    <source>
        <dbReference type="ARBA" id="ARBA00023002"/>
    </source>
</evidence>
<dbReference type="Pfam" id="PF13738">
    <property type="entry name" value="Pyr_redox_3"/>
    <property type="match status" value="1"/>
</dbReference>
<dbReference type="GO" id="GO:0004497">
    <property type="term" value="F:monooxygenase activity"/>
    <property type="evidence" value="ECO:0007669"/>
    <property type="project" value="UniProtKB-KW"/>
</dbReference>
<dbReference type="Proteomes" id="UP000069654">
    <property type="component" value="Unassembled WGS sequence"/>
</dbReference>
<organism evidence="2 3">
    <name type="scientific">Mycolicibacterium thermoresistibile</name>
    <name type="common">Mycobacterium thermoresistibile</name>
    <dbReference type="NCBI Taxonomy" id="1797"/>
    <lineage>
        <taxon>Bacteria</taxon>
        <taxon>Bacillati</taxon>
        <taxon>Actinomycetota</taxon>
        <taxon>Actinomycetes</taxon>
        <taxon>Mycobacteriales</taxon>
        <taxon>Mycobacteriaceae</taxon>
        <taxon>Mycolicibacterium</taxon>
    </lineage>
</organism>
<keyword evidence="2" id="KW-0503">Monooxygenase</keyword>
<dbReference type="GO" id="GO:0050660">
    <property type="term" value="F:flavin adenine dinucleotide binding"/>
    <property type="evidence" value="ECO:0007669"/>
    <property type="project" value="InterPro"/>
</dbReference>
<keyword evidence="1" id="KW-0560">Oxidoreductase</keyword>
<accession>A0A117IMP3</accession>
<dbReference type="PRINTS" id="PR00370">
    <property type="entry name" value="FMOXYGENASE"/>
</dbReference>
<dbReference type="AlphaFoldDB" id="A0A117IMP3"/>
<dbReference type="STRING" id="1797.RMCT_2550"/>
<dbReference type="RefSeq" id="WP_003926478.1">
    <property type="nucleotide sequence ID" value="NZ_BCTB01000018.1"/>
</dbReference>
<dbReference type="OMA" id="NSECQMR"/>
<dbReference type="InterPro" id="IPR051209">
    <property type="entry name" value="FAD-bind_Monooxygenase_sf"/>
</dbReference>
<evidence type="ECO:0000313" key="2">
    <source>
        <dbReference type="EMBL" id="GAT15580.1"/>
    </source>
</evidence>
<dbReference type="SUPFAM" id="SSF51905">
    <property type="entry name" value="FAD/NAD(P)-binding domain"/>
    <property type="match status" value="1"/>
</dbReference>
<dbReference type="PANTHER" id="PTHR42877:SF4">
    <property type="entry name" value="FAD_NAD(P)-BINDING DOMAIN-CONTAINING PROTEIN-RELATED"/>
    <property type="match status" value="1"/>
</dbReference>
<dbReference type="GO" id="GO:0050661">
    <property type="term" value="F:NADP binding"/>
    <property type="evidence" value="ECO:0007669"/>
    <property type="project" value="InterPro"/>
</dbReference>
<sequence length="641" mass="71588">MQEIRRAVPAGGAAELSADIEHANLPSLVPVLYQLTGDRKWLGARYRPTRSRGMDDNDSGGFPPEVAAEIKQAAVAAVLDWEAGAKPAVPAPTGDVLLELLELANGEHVPPEYVEFAAEDLGFIERPAPRAASPDIDVIVIGAGISGMLAVIQLRQAGFERIVVLEKNDDVGGCWLENRYPGAGVDTPSYLYSYSFTQRDWATHFAKRDEVENYLRRVADEYRVRDAIRFNTEVVSAEFDPRSARWTVRTDRGDELSARILISATGVLNRPKIPSIPGRESFEGPAFHTAEWPDGLDLSGKRVAVIGTGASAMQVVPAIAGEVESLWVFQRSPQWIAPNNVYFSAIDPAVHRLMARVPFYARWYRARLAWNFNDRVHPSLQIDPDWPHFDRSINAANDGHRRVFTRYIEEQLSDRPDLIEKVLPDYPPFGKRMLLDNGWYAALRRPNVHLVTEAVTRIGPSSVYGAGGTEAEVDVVVFATGFHTHRYLYPMRIAGRSGRTLADTWGPENAHAYLGITVPDFPNLFILCGPGTALGHGGSFITVAECQVRYVVDLLVTMAERGLRTVEVRPEVEADYTRRHDDAHAKMLWSHPGMTNWYRNEQGRVVATMPWRIVDYWRMTRCAALEDYRCERDDAAVAVDA</sequence>
<dbReference type="EMBL" id="BCTB01000018">
    <property type="protein sequence ID" value="GAT15580.1"/>
    <property type="molecule type" value="Genomic_DNA"/>
</dbReference>
<dbReference type="InterPro" id="IPR036188">
    <property type="entry name" value="FAD/NAD-bd_sf"/>
</dbReference>